<accession>A0ABZ0QSB1</accession>
<dbReference type="RefSeq" id="WP_318751550.1">
    <property type="nucleotide sequence ID" value="NZ_CP132508.1"/>
</dbReference>
<reference evidence="1 2" key="1">
    <citation type="submission" date="2023-08" db="EMBL/GenBank/DDBJ databases">
        <title>Genome sequence of Thermaerobacter compostii strain Ins1, a spore-forming filamentous bacterium isolated from a deep geothermal reservoir.</title>
        <authorList>
            <person name="Bregnard D."/>
            <person name="Gonzalez D."/>
            <person name="Junier P."/>
        </authorList>
    </citation>
    <scope>NUCLEOTIDE SEQUENCE [LARGE SCALE GENOMIC DNA]</scope>
    <source>
        <strain evidence="1 2">Ins1</strain>
    </source>
</reference>
<evidence type="ECO:0000313" key="2">
    <source>
        <dbReference type="Proteomes" id="UP001304683"/>
    </source>
</evidence>
<sequence length="134" mass="15193">MIRRAVIARLRDNVPSLQGRVYQAFLVDARKEPRPYATVKIVPGTASTRISYAGHDEIEVRVYGDMTDWTELDAVVEEVIRALNGRDVEDPETGQRYEVAWIPGVNDFTDVGRPGEQLMARLVRFRAASLYERG</sequence>
<gene>
    <name evidence="1" type="ORF">Q5761_05995</name>
</gene>
<dbReference type="Proteomes" id="UP001304683">
    <property type="component" value="Chromosome"/>
</dbReference>
<dbReference type="EMBL" id="CP132508">
    <property type="protein sequence ID" value="WPD20179.1"/>
    <property type="molecule type" value="Genomic_DNA"/>
</dbReference>
<evidence type="ECO:0008006" key="3">
    <source>
        <dbReference type="Google" id="ProtNLM"/>
    </source>
</evidence>
<protein>
    <recommendedName>
        <fullName evidence="3">Tail terminator</fullName>
    </recommendedName>
</protein>
<proteinExistence type="predicted"/>
<organism evidence="1 2">
    <name type="scientific">Thermaerobacter composti</name>
    <dbReference type="NCBI Taxonomy" id="554949"/>
    <lineage>
        <taxon>Bacteria</taxon>
        <taxon>Bacillati</taxon>
        <taxon>Bacillota</taxon>
        <taxon>Clostridia</taxon>
        <taxon>Eubacteriales</taxon>
        <taxon>Clostridiales Family XVII. Incertae Sedis</taxon>
        <taxon>Thermaerobacter</taxon>
    </lineage>
</organism>
<keyword evidence="2" id="KW-1185">Reference proteome</keyword>
<name>A0ABZ0QSB1_9FIRM</name>
<evidence type="ECO:0000313" key="1">
    <source>
        <dbReference type="EMBL" id="WPD20179.1"/>
    </source>
</evidence>